<evidence type="ECO:0000256" key="1">
    <source>
        <dbReference type="SAM" id="Phobius"/>
    </source>
</evidence>
<sequence length="447" mass="51244">MHCARTQAITLVNSLPEKKRDAHVVRKICPAAAGTIFTCTRTFARSNKLRRPLKNAQSARDKQTHTKRYRNHRMYSYGVEGDDAYLPQPQYPSPYENQYQQEEESPSPRGENHTPFIGYFSSHLLRTGFFLQCVSLVLMFIFYWAFGGTGIFVFDLYAGPECVKVSSSFHLTISVLMAIYLLGTLYIAMFQVFVADNSKWCRGFRAGSKLLSAAVTLDLLSSILRLVQYLYAYFYMSMRWWARYQQTKSDWTLLHFGSIVHSFALFIYGAAFFYMEAYHDEGTYEELAWSNLTLFKLAGLAELLMVFSGFGAFFSILLLGAIMCATVWAFSFEPLLEKWSPELHSRDINADVLPEVKHGEDQGAYNEENVYEPYNVNPENMEYGEEMVPQNMTEKYVNGNSNTYDPTIYGQNNGIPTSYDYSQIEGQVKQNAEMGVTENNYNVTSQY</sequence>
<reference evidence="3" key="1">
    <citation type="submission" date="2016-05" db="EMBL/GenBank/DDBJ databases">
        <authorList>
            <person name="Naeem Raeece"/>
        </authorList>
    </citation>
    <scope>NUCLEOTIDE SEQUENCE [LARGE SCALE GENOMIC DNA]</scope>
</reference>
<gene>
    <name evidence="2" type="ORF">POVCU2_0009820</name>
</gene>
<organism evidence="2 3">
    <name type="scientific">Plasmodium ovale curtisi</name>
    <dbReference type="NCBI Taxonomy" id="864141"/>
    <lineage>
        <taxon>Eukaryota</taxon>
        <taxon>Sar</taxon>
        <taxon>Alveolata</taxon>
        <taxon>Apicomplexa</taxon>
        <taxon>Aconoidasida</taxon>
        <taxon>Haemosporida</taxon>
        <taxon>Plasmodiidae</taxon>
        <taxon>Plasmodium</taxon>
        <taxon>Plasmodium (Plasmodium)</taxon>
    </lineage>
</organism>
<dbReference type="InterPro" id="IPR021691">
    <property type="entry name" value="DUF3273"/>
</dbReference>
<dbReference type="Pfam" id="PF11677">
    <property type="entry name" value="DUF3273"/>
    <property type="match status" value="1"/>
</dbReference>
<proteinExistence type="predicted"/>
<feature type="transmembrane region" description="Helical" evidence="1">
    <location>
        <begin position="251"/>
        <end position="275"/>
    </location>
</feature>
<feature type="transmembrane region" description="Helical" evidence="1">
    <location>
        <begin position="169"/>
        <end position="189"/>
    </location>
</feature>
<evidence type="ECO:0000313" key="3">
    <source>
        <dbReference type="Proteomes" id="UP000078560"/>
    </source>
</evidence>
<feature type="transmembrane region" description="Helical" evidence="1">
    <location>
        <begin position="210"/>
        <end position="231"/>
    </location>
</feature>
<evidence type="ECO:0000313" key="2">
    <source>
        <dbReference type="EMBL" id="SBS81341.1"/>
    </source>
</evidence>
<keyword evidence="1" id="KW-1133">Transmembrane helix</keyword>
<feature type="transmembrane region" description="Helical" evidence="1">
    <location>
        <begin position="129"/>
        <end position="157"/>
    </location>
</feature>
<keyword evidence="1" id="KW-0472">Membrane</keyword>
<dbReference type="EMBL" id="FLQU01000144">
    <property type="protein sequence ID" value="SBS81341.1"/>
    <property type="molecule type" value="Genomic_DNA"/>
</dbReference>
<dbReference type="Proteomes" id="UP000078560">
    <property type="component" value="Unassembled WGS sequence"/>
</dbReference>
<feature type="transmembrane region" description="Helical" evidence="1">
    <location>
        <begin position="287"/>
        <end position="307"/>
    </location>
</feature>
<keyword evidence="1" id="KW-0812">Transmembrane</keyword>
<protein>
    <submittedName>
        <fullName evidence="2">Glideosome associated protein with multiple membrane spans 2, putative</fullName>
    </submittedName>
</protein>
<name>A0A1A8VNW4_PLAOA</name>
<accession>A0A1A8VNW4</accession>
<feature type="transmembrane region" description="Helical" evidence="1">
    <location>
        <begin position="313"/>
        <end position="336"/>
    </location>
</feature>
<dbReference type="AlphaFoldDB" id="A0A1A8VNW4"/>